<comment type="caution">
    <text evidence="2">The sequence shown here is derived from an EMBL/GenBank/DDBJ whole genome shotgun (WGS) entry which is preliminary data.</text>
</comment>
<keyword evidence="3" id="KW-1185">Reference proteome</keyword>
<accession>A0ABP0M000</accession>
<evidence type="ECO:0000313" key="3">
    <source>
        <dbReference type="Proteomes" id="UP001642464"/>
    </source>
</evidence>
<dbReference type="EMBL" id="CAXAMM010019003">
    <property type="protein sequence ID" value="CAK9044806.1"/>
    <property type="molecule type" value="Genomic_DNA"/>
</dbReference>
<sequence length="85" mass="9156">MNPFSKAPVGSPRDASVRILSELRIIRSKRKTEAPLVPEEKDGRPLEVKIWRLDGLPVHRSHEAASGGLTSCGVARASGLGDGDR</sequence>
<evidence type="ECO:0000313" key="2">
    <source>
        <dbReference type="EMBL" id="CAK9044806.1"/>
    </source>
</evidence>
<proteinExistence type="predicted"/>
<protein>
    <submittedName>
        <fullName evidence="2">Uncharacterized protein</fullName>
    </submittedName>
</protein>
<gene>
    <name evidence="2" type="ORF">SCF082_LOCUS25405</name>
</gene>
<reference evidence="2 3" key="1">
    <citation type="submission" date="2024-02" db="EMBL/GenBank/DDBJ databases">
        <authorList>
            <person name="Chen Y."/>
            <person name="Shah S."/>
            <person name="Dougan E. K."/>
            <person name="Thang M."/>
            <person name="Chan C."/>
        </authorList>
    </citation>
    <scope>NUCLEOTIDE SEQUENCE [LARGE SCALE GENOMIC DNA]</scope>
</reference>
<organism evidence="2 3">
    <name type="scientific">Durusdinium trenchii</name>
    <dbReference type="NCBI Taxonomy" id="1381693"/>
    <lineage>
        <taxon>Eukaryota</taxon>
        <taxon>Sar</taxon>
        <taxon>Alveolata</taxon>
        <taxon>Dinophyceae</taxon>
        <taxon>Suessiales</taxon>
        <taxon>Symbiodiniaceae</taxon>
        <taxon>Durusdinium</taxon>
    </lineage>
</organism>
<feature type="region of interest" description="Disordered" evidence="1">
    <location>
        <begin position="62"/>
        <end position="85"/>
    </location>
</feature>
<dbReference type="Proteomes" id="UP001642464">
    <property type="component" value="Unassembled WGS sequence"/>
</dbReference>
<name>A0ABP0M000_9DINO</name>
<evidence type="ECO:0000256" key="1">
    <source>
        <dbReference type="SAM" id="MobiDB-lite"/>
    </source>
</evidence>